<evidence type="ECO:0000259" key="3">
    <source>
        <dbReference type="Pfam" id="PF07859"/>
    </source>
</evidence>
<dbReference type="SUPFAM" id="SSF53474">
    <property type="entry name" value="alpha/beta-Hydrolases"/>
    <property type="match status" value="1"/>
</dbReference>
<protein>
    <submittedName>
        <fullName evidence="4">Alpha/beta hydrolase</fullName>
    </submittedName>
</protein>
<dbReference type="EMBL" id="AP023440">
    <property type="protein sequence ID" value="BCL28692.1"/>
    <property type="molecule type" value="Genomic_DNA"/>
</dbReference>
<reference evidence="4 5" key="1">
    <citation type="journal article" date="2014" name="Int. J. Syst. Evol. Microbiol.">
        <title>Complete genome sequence of Corynebacterium casei LMG S-19264T (=DSM 44701T), isolated from a smear-ripened cheese.</title>
        <authorList>
            <consortium name="US DOE Joint Genome Institute (JGI-PGF)"/>
            <person name="Walter F."/>
            <person name="Albersmeier A."/>
            <person name="Kalinowski J."/>
            <person name="Ruckert C."/>
        </authorList>
    </citation>
    <scope>NUCLEOTIDE SEQUENCE [LARGE SCALE GENOMIC DNA]</scope>
    <source>
        <strain evidence="4 5">JCM 4677</strain>
    </source>
</reference>
<dbReference type="GO" id="GO:0004806">
    <property type="term" value="F:triacylglycerol lipase activity"/>
    <property type="evidence" value="ECO:0007669"/>
    <property type="project" value="TreeGrafter"/>
</dbReference>
<dbReference type="InterPro" id="IPR013094">
    <property type="entry name" value="AB_hydrolase_3"/>
</dbReference>
<name>A0A7G1P126_9ACTN</name>
<dbReference type="Proteomes" id="UP000516444">
    <property type="component" value="Chromosome"/>
</dbReference>
<dbReference type="Pfam" id="PF07859">
    <property type="entry name" value="Abhydrolase_3"/>
    <property type="match status" value="1"/>
</dbReference>
<accession>A0A7G1P126</accession>
<evidence type="ECO:0000313" key="5">
    <source>
        <dbReference type="Proteomes" id="UP000516444"/>
    </source>
</evidence>
<dbReference type="PANTHER" id="PTHR48081:SF30">
    <property type="entry name" value="ACETYL-HYDROLASE LIPR-RELATED"/>
    <property type="match status" value="1"/>
</dbReference>
<keyword evidence="2 4" id="KW-0378">Hydrolase</keyword>
<dbReference type="InterPro" id="IPR050300">
    <property type="entry name" value="GDXG_lipolytic_enzyme"/>
</dbReference>
<dbReference type="AlphaFoldDB" id="A0A7G1P126"/>
<dbReference type="RefSeq" id="WP_190850891.1">
    <property type="nucleotide sequence ID" value="NZ_AP023440.1"/>
</dbReference>
<proteinExistence type="inferred from homology"/>
<organism evidence="4 5">
    <name type="scientific">Streptomyces aurantiacus</name>
    <dbReference type="NCBI Taxonomy" id="47760"/>
    <lineage>
        <taxon>Bacteria</taxon>
        <taxon>Bacillati</taxon>
        <taxon>Actinomycetota</taxon>
        <taxon>Actinomycetes</taxon>
        <taxon>Kitasatosporales</taxon>
        <taxon>Streptomycetaceae</taxon>
        <taxon>Streptomyces</taxon>
        <taxon>Streptomyces aurantiacus group</taxon>
    </lineage>
</organism>
<dbReference type="PANTHER" id="PTHR48081">
    <property type="entry name" value="AB HYDROLASE SUPERFAMILY PROTEIN C4A8.06C"/>
    <property type="match status" value="1"/>
</dbReference>
<gene>
    <name evidence="4" type="ORF">GCM10017557_35510</name>
</gene>
<dbReference type="InterPro" id="IPR029058">
    <property type="entry name" value="AB_hydrolase_fold"/>
</dbReference>
<evidence type="ECO:0000256" key="2">
    <source>
        <dbReference type="ARBA" id="ARBA00022801"/>
    </source>
</evidence>
<feature type="domain" description="Alpha/beta hydrolase fold-3" evidence="3">
    <location>
        <begin position="76"/>
        <end position="274"/>
    </location>
</feature>
<dbReference type="KEGG" id="sgm:GCM10017557_35510"/>
<evidence type="ECO:0000313" key="4">
    <source>
        <dbReference type="EMBL" id="BCL28692.1"/>
    </source>
</evidence>
<keyword evidence="5" id="KW-1185">Reference proteome</keyword>
<comment type="similarity">
    <text evidence="1">Belongs to the 'GDXG' lipolytic enzyme family.</text>
</comment>
<sequence>MNNETNGTLTPRQIVEDLLRQSPLDLGGAVPEQREIYRQMMQGLPAPQEVSTERTTIGGAPVVTHTPADASGGTVLLYLHGGGYTFGSANDSAALICAIARPARATVVSVDYRLAPEHPYPAALDDVIQVYRALRGDHHDATLCMVGESAGGGLVLSTLLALKEQHLPQPAAAVVLSPWLDHTPDDRPPNENQDLLVTAETLRRRSRDYLGSPSALPTAADTLNADLSGLAPLHIQAGSSEFLLTDALRLADRAAAAHVPVELHIGARMQHVFQNFLGLLPEADAAVRAAGDFLAAHRPAQRTR</sequence>
<evidence type="ECO:0000256" key="1">
    <source>
        <dbReference type="ARBA" id="ARBA00010515"/>
    </source>
</evidence>
<dbReference type="Gene3D" id="3.40.50.1820">
    <property type="entry name" value="alpha/beta hydrolase"/>
    <property type="match status" value="1"/>
</dbReference>